<organism evidence="9 10">
    <name type="scientific">Diabrotica virgifera virgifera</name>
    <name type="common">western corn rootworm</name>
    <dbReference type="NCBI Taxonomy" id="50390"/>
    <lineage>
        <taxon>Eukaryota</taxon>
        <taxon>Metazoa</taxon>
        <taxon>Ecdysozoa</taxon>
        <taxon>Arthropoda</taxon>
        <taxon>Hexapoda</taxon>
        <taxon>Insecta</taxon>
        <taxon>Pterygota</taxon>
        <taxon>Neoptera</taxon>
        <taxon>Endopterygota</taxon>
        <taxon>Coleoptera</taxon>
        <taxon>Polyphaga</taxon>
        <taxon>Cucujiformia</taxon>
        <taxon>Chrysomeloidea</taxon>
        <taxon>Chrysomelidae</taxon>
        <taxon>Galerucinae</taxon>
        <taxon>Diabroticina</taxon>
        <taxon>Diabroticites</taxon>
        <taxon>Diabrotica</taxon>
    </lineage>
</organism>
<dbReference type="GeneID" id="114328340"/>
<dbReference type="PANTHER" id="PTHR22760">
    <property type="entry name" value="GLYCOSYLTRANSFERASE"/>
    <property type="match status" value="1"/>
</dbReference>
<evidence type="ECO:0000256" key="3">
    <source>
        <dbReference type="ARBA" id="ARBA00022679"/>
    </source>
</evidence>
<feature type="transmembrane region" description="Helical" evidence="8">
    <location>
        <begin position="351"/>
        <end position="370"/>
    </location>
</feature>
<feature type="transmembrane region" description="Helical" evidence="8">
    <location>
        <begin position="170"/>
        <end position="193"/>
    </location>
</feature>
<keyword evidence="5 8" id="KW-0256">Endoplasmic reticulum</keyword>
<keyword evidence="4 8" id="KW-0812">Transmembrane</keyword>
<feature type="transmembrane region" description="Helical" evidence="8">
    <location>
        <begin position="321"/>
        <end position="339"/>
    </location>
</feature>
<evidence type="ECO:0000256" key="2">
    <source>
        <dbReference type="ARBA" id="ARBA00022676"/>
    </source>
</evidence>
<comment type="similarity">
    <text evidence="8">Belongs to the glycosyltransferase 22 family.</text>
</comment>
<keyword evidence="6 8" id="KW-1133">Transmembrane helix</keyword>
<dbReference type="Proteomes" id="UP001652700">
    <property type="component" value="Unplaced"/>
</dbReference>
<keyword evidence="10" id="KW-1185">Reference proteome</keyword>
<evidence type="ECO:0000256" key="8">
    <source>
        <dbReference type="RuleBase" id="RU363075"/>
    </source>
</evidence>
<evidence type="ECO:0000256" key="7">
    <source>
        <dbReference type="ARBA" id="ARBA00023136"/>
    </source>
</evidence>
<proteinExistence type="inferred from homology"/>
<evidence type="ECO:0000313" key="9">
    <source>
        <dbReference type="EnsemblMetazoa" id="XP_050498066.1"/>
    </source>
</evidence>
<evidence type="ECO:0000256" key="4">
    <source>
        <dbReference type="ARBA" id="ARBA00022692"/>
    </source>
</evidence>
<sequence>MKNLDVFMIFLTVRLVSVYFVQTFYVPDEYWQTLEVAHNLVYEYGYLTWEWSKGIRSYIPPLVVSGLYKFLNLLGLDSAELLGMVPIFSDIHTKIYAPRVLQAFLSSYSDLCFYKWSGTKKWAVFAMASSWFWFYTGSRTLINTLECSLTTIALSKFPWPGKGIEESSTFIWITALLFTIRPTSAIVWLPLCLYHLKITKESFLNITFTKYFPIGFIILSLSTLIDSLCHGSLLIPPYGFLKFNLLENLSSFYGEQPWHWYLSSGLPGILGIQVLPFLLATVVVLKNRKVHPNELVMLGTIVFAVAVYSHLRFSYLPHKEFRFLLPLLPLVFYISSRFLSAWSRKANKFSIWLVAVVIFIGNLGPAWYLGMVHQRGTLDVMTPLREVSKQNLPDTSLLFLMPCHSTPLYSHLHVNVTARFLTCLPNFSNIENYVDEADAFYKSPIDWLRQNYPPNGTLPSHIISYDVLVPSISNILSRYKLTHEIFHTNIPISSRIGRYVVIHKLIDF</sequence>
<evidence type="ECO:0000256" key="1">
    <source>
        <dbReference type="ARBA" id="ARBA00004477"/>
    </source>
</evidence>
<dbReference type="EC" id="2.4.1.-" evidence="8"/>
<keyword evidence="2 8" id="KW-0328">Glycosyltransferase</keyword>
<name>A0ABM5JJF0_DIAVI</name>
<dbReference type="Pfam" id="PF03901">
    <property type="entry name" value="Glyco_transf_22"/>
    <property type="match status" value="1"/>
</dbReference>
<accession>A0ABM5JJF0</accession>
<feature type="transmembrane region" description="Helical" evidence="8">
    <location>
        <begin position="295"/>
        <end position="315"/>
    </location>
</feature>
<protein>
    <recommendedName>
        <fullName evidence="8">Mannosyltransferase</fullName>
        <ecNumber evidence="8">2.4.1.-</ecNumber>
    </recommendedName>
</protein>
<reference evidence="9" key="1">
    <citation type="submission" date="2025-05" db="UniProtKB">
        <authorList>
            <consortium name="EnsemblMetazoa"/>
        </authorList>
    </citation>
    <scope>IDENTIFICATION</scope>
</reference>
<dbReference type="PANTHER" id="PTHR22760:SF4">
    <property type="entry name" value="GPI MANNOSYLTRANSFERASE 3"/>
    <property type="match status" value="1"/>
</dbReference>
<comment type="subcellular location">
    <subcellularLocation>
        <location evidence="1 8">Endoplasmic reticulum membrane</location>
        <topology evidence="1 8">Multi-pass membrane protein</topology>
    </subcellularLocation>
</comment>
<keyword evidence="7 8" id="KW-0472">Membrane</keyword>
<dbReference type="InterPro" id="IPR005599">
    <property type="entry name" value="GPI_mannosylTrfase"/>
</dbReference>
<keyword evidence="3" id="KW-0808">Transferase</keyword>
<evidence type="ECO:0000256" key="5">
    <source>
        <dbReference type="ARBA" id="ARBA00022824"/>
    </source>
</evidence>
<evidence type="ECO:0000313" key="10">
    <source>
        <dbReference type="Proteomes" id="UP001652700"/>
    </source>
</evidence>
<dbReference type="EnsemblMetazoa" id="XM_050642109.1">
    <property type="protein sequence ID" value="XP_050498066.1"/>
    <property type="gene ID" value="LOC114328340"/>
</dbReference>
<evidence type="ECO:0000256" key="6">
    <source>
        <dbReference type="ARBA" id="ARBA00022989"/>
    </source>
</evidence>
<feature type="transmembrane region" description="Helical" evidence="8">
    <location>
        <begin position="6"/>
        <end position="26"/>
    </location>
</feature>
<feature type="transmembrane region" description="Helical" evidence="8">
    <location>
        <begin position="214"/>
        <end position="238"/>
    </location>
</feature>
<feature type="transmembrane region" description="Helical" evidence="8">
    <location>
        <begin position="258"/>
        <end position="283"/>
    </location>
</feature>
<dbReference type="RefSeq" id="XP_050498066.1">
    <property type="nucleotide sequence ID" value="XM_050642109.1"/>
</dbReference>